<feature type="signal peptide" evidence="1">
    <location>
        <begin position="1"/>
        <end position="21"/>
    </location>
</feature>
<accession>A0A0F3KZS8</accession>
<sequence length="325" mass="33701">MPLLAALGAGVGLFLSHPAHAATEGGDLLTSNRTALLDDGRQIRASVLRHTLVQATGGARDDGMWTSTWGHWGDHDGNAGAARLRSNGGGVVGGIDRDLGELHVGALVGAGNLTARAPGGVVQAQSSVAGGYVSGQQGHWEWQGGASYTWSRMDSHRRTPGAVAEARYGGGIAQAWVDGGYRFATPRGSITPFVNLARAQLFQDAINETNAPTALRVDGTHGHVDIGTVGVRGAMQFQDGVVGHAGLGYQHAWGDDVRPTDTQRLIPDGDPMRAIGVPTPRNAAVADLGIAFATSKGTSVDASYRGMFGGGSKDQALRVSVTIKW</sequence>
<dbReference type="InterPro" id="IPR006315">
    <property type="entry name" value="OM_autotransptr_brl_dom"/>
</dbReference>
<dbReference type="Pfam" id="PF03797">
    <property type="entry name" value="Autotransporter"/>
    <property type="match status" value="1"/>
</dbReference>
<dbReference type="Gene3D" id="2.40.128.130">
    <property type="entry name" value="Autotransporter beta-domain"/>
    <property type="match status" value="1"/>
</dbReference>
<dbReference type="NCBIfam" id="TIGR01414">
    <property type="entry name" value="autotrans_barl"/>
    <property type="match status" value="1"/>
</dbReference>
<feature type="chain" id="PRO_5002463429" description="Autotransporter domain-containing protein" evidence="1">
    <location>
        <begin position="22"/>
        <end position="325"/>
    </location>
</feature>
<evidence type="ECO:0000313" key="4">
    <source>
        <dbReference type="Proteomes" id="UP000033651"/>
    </source>
</evidence>
<dbReference type="Proteomes" id="UP000033651">
    <property type="component" value="Unassembled WGS sequence"/>
</dbReference>
<dbReference type="InterPro" id="IPR036709">
    <property type="entry name" value="Autotransporte_beta_dom_sf"/>
</dbReference>
<dbReference type="PROSITE" id="PS51208">
    <property type="entry name" value="AUTOTRANSPORTER"/>
    <property type="match status" value="1"/>
</dbReference>
<organism evidence="3 4">
    <name type="scientific">Luteibacter yeojuensis</name>
    <dbReference type="NCBI Taxonomy" id="345309"/>
    <lineage>
        <taxon>Bacteria</taxon>
        <taxon>Pseudomonadati</taxon>
        <taxon>Pseudomonadota</taxon>
        <taxon>Gammaproteobacteria</taxon>
        <taxon>Lysobacterales</taxon>
        <taxon>Rhodanobacteraceae</taxon>
        <taxon>Luteibacter</taxon>
    </lineage>
</organism>
<name>A0A0F3KZS8_9GAMM</name>
<proteinExistence type="predicted"/>
<dbReference type="InterPro" id="IPR005546">
    <property type="entry name" value="Autotransporte_beta"/>
</dbReference>
<dbReference type="SUPFAM" id="SSF103515">
    <property type="entry name" value="Autotransporter"/>
    <property type="match status" value="1"/>
</dbReference>
<gene>
    <name evidence="3" type="ORF">VI08_03275</name>
</gene>
<evidence type="ECO:0000256" key="1">
    <source>
        <dbReference type="SAM" id="SignalP"/>
    </source>
</evidence>
<dbReference type="SMART" id="SM00869">
    <property type="entry name" value="Autotransporter"/>
    <property type="match status" value="1"/>
</dbReference>
<comment type="caution">
    <text evidence="3">The sequence shown here is derived from an EMBL/GenBank/DDBJ whole genome shotgun (WGS) entry which is preliminary data.</text>
</comment>
<dbReference type="AlphaFoldDB" id="A0A0F3KZS8"/>
<feature type="domain" description="Autotransporter" evidence="2">
    <location>
        <begin position="57"/>
        <end position="325"/>
    </location>
</feature>
<evidence type="ECO:0000313" key="3">
    <source>
        <dbReference type="EMBL" id="KJV36790.1"/>
    </source>
</evidence>
<dbReference type="EMBL" id="JZRB01000004">
    <property type="protein sequence ID" value="KJV36790.1"/>
    <property type="molecule type" value="Genomic_DNA"/>
</dbReference>
<evidence type="ECO:0000259" key="2">
    <source>
        <dbReference type="PROSITE" id="PS51208"/>
    </source>
</evidence>
<protein>
    <recommendedName>
        <fullName evidence="2">Autotransporter domain-containing protein</fullName>
    </recommendedName>
</protein>
<keyword evidence="1" id="KW-0732">Signal</keyword>
<reference evidence="3 4" key="1">
    <citation type="submission" date="2015-03" db="EMBL/GenBank/DDBJ databases">
        <title>Draft genome sequence of Luteibacter yeojuensis strain SU11.</title>
        <authorList>
            <person name="Sulaiman J."/>
            <person name="Priya K."/>
            <person name="Chan K.-G."/>
        </authorList>
    </citation>
    <scope>NUCLEOTIDE SEQUENCE [LARGE SCALE GENOMIC DNA]</scope>
    <source>
        <strain evidence="3 4">SU11</strain>
    </source>
</reference>
<keyword evidence="4" id="KW-1185">Reference proteome</keyword>
<dbReference type="GO" id="GO:0019867">
    <property type="term" value="C:outer membrane"/>
    <property type="evidence" value="ECO:0007669"/>
    <property type="project" value="InterPro"/>
</dbReference>
<dbReference type="PATRIC" id="fig|345309.4.peg.2992"/>